<keyword evidence="3" id="KW-1185">Reference proteome</keyword>
<dbReference type="InterPro" id="IPR036188">
    <property type="entry name" value="FAD/NAD-bd_sf"/>
</dbReference>
<dbReference type="GO" id="GO:0004497">
    <property type="term" value="F:monooxygenase activity"/>
    <property type="evidence" value="ECO:0007669"/>
    <property type="project" value="TreeGrafter"/>
</dbReference>
<protein>
    <submittedName>
        <fullName evidence="2">Pyridine nucleotide-disulfide oxidoreductase</fullName>
    </submittedName>
</protein>
<comment type="caution">
    <text evidence="2">The sequence shown here is derived from an EMBL/GenBank/DDBJ whole genome shotgun (WGS) entry which is preliminary data.</text>
</comment>
<dbReference type="PANTHER" id="PTHR43539:SF78">
    <property type="entry name" value="FLAVIN-CONTAINING MONOOXYGENASE"/>
    <property type="match status" value="1"/>
</dbReference>
<gene>
    <name evidence="2" type="ORF">MGU_10929</name>
</gene>
<dbReference type="HOGENOM" id="CLU_014290_1_0_1"/>
<accession>A0A0B4HQJ3</accession>
<dbReference type="SUPFAM" id="SSF51905">
    <property type="entry name" value="FAD/NAD(P)-binding domain"/>
    <property type="match status" value="1"/>
</dbReference>
<dbReference type="EMBL" id="AZNH01000124">
    <property type="protein sequence ID" value="KID81724.1"/>
    <property type="molecule type" value="Genomic_DNA"/>
</dbReference>
<dbReference type="Gene3D" id="3.50.50.60">
    <property type="entry name" value="FAD/NAD(P)-binding domain"/>
    <property type="match status" value="1"/>
</dbReference>
<name>A0A0B4HQJ3_METGA</name>
<evidence type="ECO:0000256" key="1">
    <source>
        <dbReference type="ARBA" id="ARBA00023002"/>
    </source>
</evidence>
<dbReference type="PRINTS" id="PR00368">
    <property type="entry name" value="FADPNR"/>
</dbReference>
<sequence>MRGHYHNVVIGGGPGGLNMALELSKRSIDYLLLEASETVGGQWDRHPVCGQLISLNKSHVPDDNHTYRMRYDWHTLSSISAEDVANDPKLRFTEWTSEHWPSSKMYKEYLKYVAERMGIMKHVRTGARVKRVSRKDGRFVIEVSNSDVVFADRLFCATGKTRPIIPNIEGLDSSTCTLYGDFDADAAAQRYKNKIVVVLGRGNSAFEIAHHLVDITAETRVVTRSLPLFARQTHNVHDVRAQVADVFDLMQLKSNNNIVSDRIVEISRITNGKHKGRLVVRFETPCVHWSPPRWLKRSSIVDDVIVCCGFSYTLADVLDMETVRPMADEREKYCLLTPSWESVNEPGLYFVGAPMRVNDPDAASGFVHGFRCNIQALGHIIAEKYHGMTLEPVFEYNMPMNTLSEVLMPLAKFFVHLVSNTMPLFEQFSYFGNVVTFEEDAEEPSIVARVWPPFSRQYNHERWGSVPNRIEMVFEYGFSQYGDGNLPTHFFTLPADHFDSSKSAYIHPVFYVFRDGVEAGTFHLQESLIGRWDLDDYVDEETNLDQHNNVAFNACACALGLEERRSTLPVLDSFVGDRYPLMNEYEIAEALRIQPTLALLAKNR</sequence>
<proteinExistence type="predicted"/>
<dbReference type="InterPro" id="IPR050982">
    <property type="entry name" value="Auxin_biosynth/cation_transpt"/>
</dbReference>
<evidence type="ECO:0000313" key="2">
    <source>
        <dbReference type="EMBL" id="KID81724.1"/>
    </source>
</evidence>
<organism evidence="2 3">
    <name type="scientific">Metarhizium guizhouense (strain ARSEF 977)</name>
    <dbReference type="NCBI Taxonomy" id="1276136"/>
    <lineage>
        <taxon>Eukaryota</taxon>
        <taxon>Fungi</taxon>
        <taxon>Dikarya</taxon>
        <taxon>Ascomycota</taxon>
        <taxon>Pezizomycotina</taxon>
        <taxon>Sordariomycetes</taxon>
        <taxon>Hypocreomycetidae</taxon>
        <taxon>Hypocreales</taxon>
        <taxon>Clavicipitaceae</taxon>
        <taxon>Metarhizium</taxon>
    </lineage>
</organism>
<dbReference type="AlphaFoldDB" id="A0A0B4HQJ3"/>
<reference evidence="2 3" key="1">
    <citation type="journal article" date="2014" name="Proc. Natl. Acad. Sci. U.S.A.">
        <title>Trajectory and genomic determinants of fungal-pathogen speciation and host adaptation.</title>
        <authorList>
            <person name="Hu X."/>
            <person name="Xiao G."/>
            <person name="Zheng P."/>
            <person name="Shang Y."/>
            <person name="Su Y."/>
            <person name="Zhang X."/>
            <person name="Liu X."/>
            <person name="Zhan S."/>
            <person name="St Leger R.J."/>
            <person name="Wang C."/>
        </authorList>
    </citation>
    <scope>NUCLEOTIDE SEQUENCE [LARGE SCALE GENOMIC DNA]</scope>
    <source>
        <strain evidence="2 3">ARSEF 977</strain>
    </source>
</reference>
<dbReference type="PANTHER" id="PTHR43539">
    <property type="entry name" value="FLAVIN-BINDING MONOOXYGENASE-LIKE PROTEIN (AFU_ORTHOLOGUE AFUA_4G09220)"/>
    <property type="match status" value="1"/>
</dbReference>
<evidence type="ECO:0000313" key="3">
    <source>
        <dbReference type="Proteomes" id="UP000031192"/>
    </source>
</evidence>
<keyword evidence="1" id="KW-0560">Oxidoreductase</keyword>
<dbReference type="Proteomes" id="UP000031192">
    <property type="component" value="Unassembled WGS sequence"/>
</dbReference>
<dbReference type="GO" id="GO:0050660">
    <property type="term" value="F:flavin adenine dinucleotide binding"/>
    <property type="evidence" value="ECO:0007669"/>
    <property type="project" value="TreeGrafter"/>
</dbReference>
<dbReference type="Pfam" id="PF13738">
    <property type="entry name" value="Pyr_redox_3"/>
    <property type="match status" value="1"/>
</dbReference>